<evidence type="ECO:0000313" key="2">
    <source>
        <dbReference type="EMBL" id="MBB5888822.1"/>
    </source>
</evidence>
<dbReference type="AlphaFoldDB" id="A0A7W9KA33"/>
<keyword evidence="1" id="KW-0732">Signal</keyword>
<proteinExistence type="predicted"/>
<dbReference type="Proteomes" id="UP000585638">
    <property type="component" value="Unassembled WGS sequence"/>
</dbReference>
<dbReference type="InterPro" id="IPR052750">
    <property type="entry name" value="GH18_Chitinase"/>
</dbReference>
<sequence length="350" mass="37429">MRNLTTLRRFGAIAAALLAATTTLGGTAGAVTSHGTPQPIPPHVFAPYFQAYLPGDPADFAQQSGARFQNLAFLETDKPGSCQVYPNGVATGPDYADAAAKLSAMGGQLIPSFGGAYAGDNGIEIADSCTDVHAIAAAYEQALVKYDATRLDMDIEDASLTNAEGIDRRNKALREAEDWAAAQGRPLQVVYTMGTGLTAPNGDAVKMLQNAVANGTRVDVVNIMTFDYYDDKQHEMATDAKSAAAALVTTLHGLWPDKTPSQLWGMVGITAMIGLDDYGSNGETGPVEEFTPDDAFDITFWGWQHGIAMLSFWGLHRDNGTCPGQHLEACSGVRQLPWEYSRIMGTFTHR</sequence>
<protein>
    <submittedName>
        <fullName evidence="2">Chitinase</fullName>
        <ecNumber evidence="2">3.2.1.14</ecNumber>
    </submittedName>
</protein>
<dbReference type="EC" id="3.2.1.14" evidence="2"/>
<gene>
    <name evidence="2" type="ORF">BJ998_000018</name>
</gene>
<feature type="chain" id="PRO_5031524281" evidence="1">
    <location>
        <begin position="31"/>
        <end position="350"/>
    </location>
</feature>
<dbReference type="Gene3D" id="3.20.20.80">
    <property type="entry name" value="Glycosidases"/>
    <property type="match status" value="1"/>
</dbReference>
<evidence type="ECO:0000313" key="3">
    <source>
        <dbReference type="Proteomes" id="UP000585638"/>
    </source>
</evidence>
<reference evidence="2 3" key="1">
    <citation type="submission" date="2020-08" db="EMBL/GenBank/DDBJ databases">
        <title>Sequencing the genomes of 1000 actinobacteria strains.</title>
        <authorList>
            <person name="Klenk H.-P."/>
        </authorList>
    </citation>
    <scope>NUCLEOTIDE SEQUENCE [LARGE SCALE GENOMIC DNA]</scope>
    <source>
        <strain evidence="2 3">DSM 43851</strain>
    </source>
</reference>
<dbReference type="RefSeq" id="WP_184857302.1">
    <property type="nucleotide sequence ID" value="NZ_BAAAWY010000057.1"/>
</dbReference>
<dbReference type="SUPFAM" id="SSF51445">
    <property type="entry name" value="(Trans)glycosidases"/>
    <property type="match status" value="1"/>
</dbReference>
<dbReference type="PANTHER" id="PTHR42976">
    <property type="entry name" value="BIFUNCTIONAL CHITINASE/LYSOZYME-RELATED"/>
    <property type="match status" value="1"/>
</dbReference>
<dbReference type="GO" id="GO:0008843">
    <property type="term" value="F:endochitinase activity"/>
    <property type="evidence" value="ECO:0007669"/>
    <property type="project" value="UniProtKB-EC"/>
</dbReference>
<name>A0A7W9KA33_9PSEU</name>
<keyword evidence="2" id="KW-0326">Glycosidase</keyword>
<feature type="signal peptide" evidence="1">
    <location>
        <begin position="1"/>
        <end position="30"/>
    </location>
</feature>
<accession>A0A7W9KA33</accession>
<dbReference type="EMBL" id="JACHIR010000001">
    <property type="protein sequence ID" value="MBB5888822.1"/>
    <property type="molecule type" value="Genomic_DNA"/>
</dbReference>
<keyword evidence="3" id="KW-1185">Reference proteome</keyword>
<comment type="caution">
    <text evidence="2">The sequence shown here is derived from an EMBL/GenBank/DDBJ whole genome shotgun (WGS) entry which is preliminary data.</text>
</comment>
<keyword evidence="2" id="KW-0378">Hydrolase</keyword>
<organism evidence="2 3">
    <name type="scientific">Kutzneria kofuensis</name>
    <dbReference type="NCBI Taxonomy" id="103725"/>
    <lineage>
        <taxon>Bacteria</taxon>
        <taxon>Bacillati</taxon>
        <taxon>Actinomycetota</taxon>
        <taxon>Actinomycetes</taxon>
        <taxon>Pseudonocardiales</taxon>
        <taxon>Pseudonocardiaceae</taxon>
        <taxon>Kutzneria</taxon>
    </lineage>
</organism>
<evidence type="ECO:0000256" key="1">
    <source>
        <dbReference type="SAM" id="SignalP"/>
    </source>
</evidence>
<dbReference type="PANTHER" id="PTHR42976:SF1">
    <property type="entry name" value="GH18 DOMAIN-CONTAINING PROTEIN-RELATED"/>
    <property type="match status" value="1"/>
</dbReference>
<dbReference type="InterPro" id="IPR017853">
    <property type="entry name" value="GH"/>
</dbReference>